<organism evidence="5 6">
    <name type="scientific">Adhaeretor mobilis</name>
    <dbReference type="NCBI Taxonomy" id="1930276"/>
    <lineage>
        <taxon>Bacteria</taxon>
        <taxon>Pseudomonadati</taxon>
        <taxon>Planctomycetota</taxon>
        <taxon>Planctomycetia</taxon>
        <taxon>Pirellulales</taxon>
        <taxon>Lacipirellulaceae</taxon>
        <taxon>Adhaeretor</taxon>
    </lineage>
</organism>
<gene>
    <name evidence="5" type="ORF">HG15A2_05720</name>
</gene>
<dbReference type="InterPro" id="IPR008490">
    <property type="entry name" value="Transposase_InsH_N"/>
</dbReference>
<keyword evidence="6" id="KW-1185">Reference proteome</keyword>
<feature type="domain" description="Transposase IS4-like" evidence="3">
    <location>
        <begin position="243"/>
        <end position="417"/>
    </location>
</feature>
<feature type="domain" description="Transposase InsH N-terminal" evidence="4">
    <location>
        <begin position="27"/>
        <end position="120"/>
    </location>
</feature>
<name>A0A517MR24_9BACT</name>
<evidence type="ECO:0000259" key="3">
    <source>
        <dbReference type="Pfam" id="PF01609"/>
    </source>
</evidence>
<dbReference type="EMBL" id="CP036263">
    <property type="protein sequence ID" value="QDS97311.1"/>
    <property type="molecule type" value="Genomic_DNA"/>
</dbReference>
<dbReference type="Proteomes" id="UP000319852">
    <property type="component" value="Chromosome"/>
</dbReference>
<protein>
    <recommendedName>
        <fullName evidence="7">Transposase</fullName>
    </recommendedName>
</protein>
<feature type="region of interest" description="Disordered" evidence="2">
    <location>
        <begin position="226"/>
        <end position="249"/>
    </location>
</feature>
<keyword evidence="1" id="KW-0175">Coiled coil</keyword>
<evidence type="ECO:0000256" key="2">
    <source>
        <dbReference type="SAM" id="MobiDB-lite"/>
    </source>
</evidence>
<dbReference type="AlphaFoldDB" id="A0A517MR24"/>
<dbReference type="GO" id="GO:0006313">
    <property type="term" value="P:DNA transposition"/>
    <property type="evidence" value="ECO:0007669"/>
    <property type="project" value="InterPro"/>
</dbReference>
<accession>A0A517MR24</accession>
<dbReference type="InterPro" id="IPR047629">
    <property type="entry name" value="IS1182_transpos"/>
</dbReference>
<feature type="coiled-coil region" evidence="1">
    <location>
        <begin position="170"/>
        <end position="221"/>
    </location>
</feature>
<reference evidence="5 6" key="1">
    <citation type="submission" date="2019-02" db="EMBL/GenBank/DDBJ databases">
        <title>Deep-cultivation of Planctomycetes and their phenomic and genomic characterization uncovers novel biology.</title>
        <authorList>
            <person name="Wiegand S."/>
            <person name="Jogler M."/>
            <person name="Boedeker C."/>
            <person name="Pinto D."/>
            <person name="Vollmers J."/>
            <person name="Rivas-Marin E."/>
            <person name="Kohn T."/>
            <person name="Peeters S.H."/>
            <person name="Heuer A."/>
            <person name="Rast P."/>
            <person name="Oberbeckmann S."/>
            <person name="Bunk B."/>
            <person name="Jeske O."/>
            <person name="Meyerdierks A."/>
            <person name="Storesund J.E."/>
            <person name="Kallscheuer N."/>
            <person name="Luecker S."/>
            <person name="Lage O.M."/>
            <person name="Pohl T."/>
            <person name="Merkel B.J."/>
            <person name="Hornburger P."/>
            <person name="Mueller R.-W."/>
            <person name="Bruemmer F."/>
            <person name="Labrenz M."/>
            <person name="Spormann A.M."/>
            <person name="Op den Camp H."/>
            <person name="Overmann J."/>
            <person name="Amann R."/>
            <person name="Jetten M.S.M."/>
            <person name="Mascher T."/>
            <person name="Medema M.H."/>
            <person name="Devos D.P."/>
            <person name="Kaster A.-K."/>
            <person name="Ovreas L."/>
            <person name="Rohde M."/>
            <person name="Galperin M.Y."/>
            <person name="Jogler C."/>
        </authorList>
    </citation>
    <scope>NUCLEOTIDE SEQUENCE [LARGE SCALE GENOMIC DNA]</scope>
    <source>
        <strain evidence="5 6">HG15A2</strain>
    </source>
</reference>
<dbReference type="PANTHER" id="PTHR33408">
    <property type="entry name" value="TRANSPOSASE"/>
    <property type="match status" value="1"/>
</dbReference>
<dbReference type="InterPro" id="IPR002559">
    <property type="entry name" value="Transposase_11"/>
</dbReference>
<dbReference type="Pfam" id="PF01609">
    <property type="entry name" value="DDE_Tnp_1"/>
    <property type="match status" value="1"/>
</dbReference>
<dbReference type="Pfam" id="PF05598">
    <property type="entry name" value="DUF772"/>
    <property type="match status" value="1"/>
</dbReference>
<dbReference type="NCBIfam" id="NF033551">
    <property type="entry name" value="transpos_IS1182"/>
    <property type="match status" value="1"/>
</dbReference>
<dbReference type="GO" id="GO:0004803">
    <property type="term" value="F:transposase activity"/>
    <property type="evidence" value="ECO:0007669"/>
    <property type="project" value="InterPro"/>
</dbReference>
<proteinExistence type="predicted"/>
<dbReference type="OrthoDB" id="292754at2"/>
<evidence type="ECO:0008006" key="7">
    <source>
        <dbReference type="Google" id="ProtNLM"/>
    </source>
</evidence>
<evidence type="ECO:0000313" key="5">
    <source>
        <dbReference type="EMBL" id="QDS97311.1"/>
    </source>
</evidence>
<dbReference type="GO" id="GO:0003677">
    <property type="term" value="F:DNA binding"/>
    <property type="evidence" value="ECO:0007669"/>
    <property type="project" value="InterPro"/>
</dbReference>
<dbReference type="KEGG" id="amob:HG15A2_05720"/>
<evidence type="ECO:0000259" key="4">
    <source>
        <dbReference type="Pfam" id="PF05598"/>
    </source>
</evidence>
<dbReference type="RefSeq" id="WP_145057588.1">
    <property type="nucleotide sequence ID" value="NZ_CP036263.1"/>
</dbReference>
<sequence>MERTTQTGTARFQRAERRQIEFRPLALDQLLAEDHAARLIWAYVEGLDLTLLYQKIKAVDGNAGRNPIDPKILLSLWLFATVEGVTSARRLAKLCQEHLAYLWICGEVSVNYHTLSDFRTQHHEFLDDLLTQSVATLLHQGLIELNSLAQDGMRVRASASSSSFRRKPTLDECLAQAEQHLETLQRESEEDVGVENRREQAARVRAARERQERIEAALEERETLVPKMERRKKGSGSEARASTTDPEARKMKMADGGFRPAYNVQFATTTDTLVIAGVEVVNAGTDGGQMKPMIDQLERRYQQAPEQYLADGGFVKLDDITALEQAGITTYLPIMEQTRKESQGIDPFAPVKGDSEEVKRWRARMGTSTAKEIYQQRSATAEFPNAGCRNRGLGQFPVRGLLKARAICLWQALAHNFQRTLDLRRQATG</sequence>
<evidence type="ECO:0000256" key="1">
    <source>
        <dbReference type="SAM" id="Coils"/>
    </source>
</evidence>
<evidence type="ECO:0000313" key="6">
    <source>
        <dbReference type="Proteomes" id="UP000319852"/>
    </source>
</evidence>